<dbReference type="SUPFAM" id="SSF51197">
    <property type="entry name" value="Clavaminate synthase-like"/>
    <property type="match status" value="1"/>
</dbReference>
<dbReference type="InterPro" id="IPR044861">
    <property type="entry name" value="IPNS-like_FE2OG_OXY"/>
</dbReference>
<keyword evidence="8" id="KW-1185">Reference proteome</keyword>
<evidence type="ECO:0000313" key="7">
    <source>
        <dbReference type="EMBL" id="CAH1424505.1"/>
    </source>
</evidence>
<dbReference type="GO" id="GO:0046872">
    <property type="term" value="F:metal ion binding"/>
    <property type="evidence" value="ECO:0007669"/>
    <property type="project" value="UniProtKB-KW"/>
</dbReference>
<dbReference type="FunFam" id="2.60.120.330:FF:000026">
    <property type="entry name" value="DIBOA-glucoside dioxygenase BX6"/>
    <property type="match status" value="1"/>
</dbReference>
<keyword evidence="3 5" id="KW-0560">Oxidoreductase</keyword>
<dbReference type="GO" id="GO:0051213">
    <property type="term" value="F:dioxygenase activity"/>
    <property type="evidence" value="ECO:0007669"/>
    <property type="project" value="UniProtKB-ARBA"/>
</dbReference>
<dbReference type="AlphaFoldDB" id="A0AAU9MDX8"/>
<evidence type="ECO:0000259" key="6">
    <source>
        <dbReference type="PROSITE" id="PS51471"/>
    </source>
</evidence>
<reference evidence="7 8" key="1">
    <citation type="submission" date="2022-01" db="EMBL/GenBank/DDBJ databases">
        <authorList>
            <person name="Xiong W."/>
            <person name="Schranz E."/>
        </authorList>
    </citation>
    <scope>NUCLEOTIDE SEQUENCE [LARGE SCALE GENOMIC DNA]</scope>
</reference>
<evidence type="ECO:0000256" key="5">
    <source>
        <dbReference type="RuleBase" id="RU003682"/>
    </source>
</evidence>
<dbReference type="InterPro" id="IPR027443">
    <property type="entry name" value="IPNS-like_sf"/>
</dbReference>
<dbReference type="InterPro" id="IPR026992">
    <property type="entry name" value="DIOX_N"/>
</dbReference>
<dbReference type="PANTHER" id="PTHR10209">
    <property type="entry name" value="OXIDOREDUCTASE, 2OG-FE II OXYGENASE FAMILY PROTEIN"/>
    <property type="match status" value="1"/>
</dbReference>
<dbReference type="Pfam" id="PF03171">
    <property type="entry name" value="2OG-FeII_Oxy"/>
    <property type="match status" value="1"/>
</dbReference>
<keyword evidence="4 5" id="KW-0408">Iron</keyword>
<keyword evidence="2 5" id="KW-0479">Metal-binding</keyword>
<comment type="similarity">
    <text evidence="1 5">Belongs to the iron/ascorbate-dependent oxidoreductase family.</text>
</comment>
<accession>A0AAU9MDX8</accession>
<evidence type="ECO:0000256" key="2">
    <source>
        <dbReference type="ARBA" id="ARBA00022723"/>
    </source>
</evidence>
<name>A0AAU9MDX8_9ASTR</name>
<dbReference type="Gene3D" id="2.60.120.330">
    <property type="entry name" value="B-lactam Antibiotic, Isopenicillin N Synthase, Chain"/>
    <property type="match status" value="1"/>
</dbReference>
<feature type="domain" description="Fe2OG dioxygenase" evidence="6">
    <location>
        <begin position="243"/>
        <end position="357"/>
    </location>
</feature>
<protein>
    <recommendedName>
        <fullName evidence="6">Fe2OG dioxygenase domain-containing protein</fullName>
    </recommendedName>
</protein>
<evidence type="ECO:0000313" key="8">
    <source>
        <dbReference type="Proteomes" id="UP001157418"/>
    </source>
</evidence>
<dbReference type="EMBL" id="CAKMRJ010001673">
    <property type="protein sequence ID" value="CAH1424505.1"/>
    <property type="molecule type" value="Genomic_DNA"/>
</dbReference>
<proteinExistence type="inferred from homology"/>
<dbReference type="GO" id="GO:0016705">
    <property type="term" value="F:oxidoreductase activity, acting on paired donors, with incorporation or reduction of molecular oxygen"/>
    <property type="evidence" value="ECO:0007669"/>
    <property type="project" value="UniProtKB-ARBA"/>
</dbReference>
<evidence type="ECO:0000256" key="1">
    <source>
        <dbReference type="ARBA" id="ARBA00008056"/>
    </source>
</evidence>
<sequence>MPNCQYIHKLHHTSSFYIFNTTKSIAISVESPPFHIIASMAPVTSEHGYDRLSEVKKFDESKIGVKGLVDSGVTTIPSFFHQPPENLPGPKPKNQPKLTVPVIDLSAERSTVVEEIRRSASTLGFFQIVNHSIPTTLIDSVLNGLKSFFEQPTEYKMQFYHREAGKGAAYSTNFDLYQSKAASWRDTLQVRMAPVEPDWDAVPEMCRAALKEWDKAAVGLAEELMSILCQGLGVKSDRLKELSFLEARVDASHYYPRCPQPDLTVGLTAHTDPGALTVLVQNEVGGLLQVKCGDDWADVEAVPGAVVINIGDLLQMMSNDEYKSVEHRVLANPVEDYIGRFFRKELDGKTLTNFYRIDNKTG</sequence>
<dbReference type="InterPro" id="IPR005123">
    <property type="entry name" value="Oxoglu/Fe-dep_dioxygenase_dom"/>
</dbReference>
<comment type="caution">
    <text evidence="7">The sequence shown here is derived from an EMBL/GenBank/DDBJ whole genome shotgun (WGS) entry which is preliminary data.</text>
</comment>
<dbReference type="Proteomes" id="UP001157418">
    <property type="component" value="Unassembled WGS sequence"/>
</dbReference>
<dbReference type="PANTHER" id="PTHR10209:SF751">
    <property type="entry name" value="OS06G0255100 PROTEIN"/>
    <property type="match status" value="1"/>
</dbReference>
<evidence type="ECO:0000256" key="3">
    <source>
        <dbReference type="ARBA" id="ARBA00023002"/>
    </source>
</evidence>
<evidence type="ECO:0000256" key="4">
    <source>
        <dbReference type="ARBA" id="ARBA00023004"/>
    </source>
</evidence>
<dbReference type="PROSITE" id="PS51471">
    <property type="entry name" value="FE2OG_OXY"/>
    <property type="match status" value="1"/>
</dbReference>
<gene>
    <name evidence="7" type="ORF">LVIROSA_LOCUS11704</name>
</gene>
<organism evidence="7 8">
    <name type="scientific">Lactuca virosa</name>
    <dbReference type="NCBI Taxonomy" id="75947"/>
    <lineage>
        <taxon>Eukaryota</taxon>
        <taxon>Viridiplantae</taxon>
        <taxon>Streptophyta</taxon>
        <taxon>Embryophyta</taxon>
        <taxon>Tracheophyta</taxon>
        <taxon>Spermatophyta</taxon>
        <taxon>Magnoliopsida</taxon>
        <taxon>eudicotyledons</taxon>
        <taxon>Gunneridae</taxon>
        <taxon>Pentapetalae</taxon>
        <taxon>asterids</taxon>
        <taxon>campanulids</taxon>
        <taxon>Asterales</taxon>
        <taxon>Asteraceae</taxon>
        <taxon>Cichorioideae</taxon>
        <taxon>Cichorieae</taxon>
        <taxon>Lactucinae</taxon>
        <taxon>Lactuca</taxon>
    </lineage>
</organism>
<dbReference type="Pfam" id="PF14226">
    <property type="entry name" value="DIOX_N"/>
    <property type="match status" value="1"/>
</dbReference>